<protein>
    <submittedName>
        <fullName evidence="2">Uncharacterized protein</fullName>
    </submittedName>
</protein>
<dbReference type="AlphaFoldDB" id="A0A1B1UDR5"/>
<accession>A0A1B1UDR5</accession>
<organism evidence="2 3">
    <name type="scientific">Bradyrhizobium icense</name>
    <dbReference type="NCBI Taxonomy" id="1274631"/>
    <lineage>
        <taxon>Bacteria</taxon>
        <taxon>Pseudomonadati</taxon>
        <taxon>Pseudomonadota</taxon>
        <taxon>Alphaproteobacteria</taxon>
        <taxon>Hyphomicrobiales</taxon>
        <taxon>Nitrobacteraceae</taxon>
        <taxon>Bradyrhizobium</taxon>
    </lineage>
</organism>
<gene>
    <name evidence="2" type="ORF">LMTR13_12630</name>
</gene>
<dbReference type="KEGG" id="bic:LMTR13_12630"/>
<name>A0A1B1UDR5_9BRAD</name>
<dbReference type="EMBL" id="CP016428">
    <property type="protein sequence ID" value="ANW00893.1"/>
    <property type="molecule type" value="Genomic_DNA"/>
</dbReference>
<dbReference type="Proteomes" id="UP000092839">
    <property type="component" value="Chromosome"/>
</dbReference>
<sequence length="67" mass="6563">MAVIDGTEGTCVATGTHEASGAVAIATDMHLQDGAVTAPARGIGEGAAASRSDQHGSALRQEGAVCR</sequence>
<proteinExistence type="predicted"/>
<feature type="region of interest" description="Disordered" evidence="1">
    <location>
        <begin position="45"/>
        <end position="67"/>
    </location>
</feature>
<evidence type="ECO:0000313" key="2">
    <source>
        <dbReference type="EMBL" id="ANW00893.1"/>
    </source>
</evidence>
<evidence type="ECO:0000313" key="3">
    <source>
        <dbReference type="Proteomes" id="UP000092839"/>
    </source>
</evidence>
<evidence type="ECO:0000256" key="1">
    <source>
        <dbReference type="SAM" id="MobiDB-lite"/>
    </source>
</evidence>
<keyword evidence="3" id="KW-1185">Reference proteome</keyword>
<reference evidence="2 3" key="1">
    <citation type="submission" date="2016-07" db="EMBL/GenBank/DDBJ databases">
        <title>Complete genome sequence of Bradyrhizobium icense LMTR 13T, a potential inoculant strain isolated from lima bean (Phaseolus lunatus) in Peru.</title>
        <authorList>
            <person name="Ormeno-Orrillo E."/>
            <person name="Duran D."/>
            <person name="Rogel M.A."/>
            <person name="Rey L."/>
            <person name="Imperial J."/>
            <person name="Ruiz-Argueso T."/>
            <person name="Martinez-Romero E."/>
        </authorList>
    </citation>
    <scope>NUCLEOTIDE SEQUENCE [LARGE SCALE GENOMIC DNA]</scope>
    <source>
        <strain evidence="2 3">LMTR 13</strain>
    </source>
</reference>